<name>A0AAN7L155_9MYRT</name>
<comment type="caution">
    <text evidence="1">The sequence shown here is derived from an EMBL/GenBank/DDBJ whole genome shotgun (WGS) entry which is preliminary data.</text>
</comment>
<reference evidence="1 2" key="1">
    <citation type="journal article" date="2023" name="Hortic Res">
        <title>Pangenome of water caltrop reveals structural variations and asymmetric subgenome divergence after allopolyploidization.</title>
        <authorList>
            <person name="Zhang X."/>
            <person name="Chen Y."/>
            <person name="Wang L."/>
            <person name="Yuan Y."/>
            <person name="Fang M."/>
            <person name="Shi L."/>
            <person name="Lu R."/>
            <person name="Comes H.P."/>
            <person name="Ma Y."/>
            <person name="Chen Y."/>
            <person name="Huang G."/>
            <person name="Zhou Y."/>
            <person name="Zheng Z."/>
            <person name="Qiu Y."/>
        </authorList>
    </citation>
    <scope>NUCLEOTIDE SEQUENCE [LARGE SCALE GENOMIC DNA]</scope>
    <source>
        <tissue evidence="1">Roots</tissue>
    </source>
</reference>
<sequence>MLLKKKKHVKDKELSRRKMEKLNTLCFPFHLLANHDLHKLLVVYLAIAIKIGLPDHLIHPLPELCCRDEHILVLVKDCECLLELHPGIGVFHLPNHQVDQLQEVMVPLPSALPHRPGVEPQWGYIPKRPHHRSKYLSNSEK</sequence>
<protein>
    <submittedName>
        <fullName evidence="1">Uncharacterized protein</fullName>
    </submittedName>
</protein>
<dbReference type="Proteomes" id="UP001345219">
    <property type="component" value="Chromosome 14"/>
</dbReference>
<dbReference type="AlphaFoldDB" id="A0AAN7L155"/>
<organism evidence="1 2">
    <name type="scientific">Trapa incisa</name>
    <dbReference type="NCBI Taxonomy" id="236973"/>
    <lineage>
        <taxon>Eukaryota</taxon>
        <taxon>Viridiplantae</taxon>
        <taxon>Streptophyta</taxon>
        <taxon>Embryophyta</taxon>
        <taxon>Tracheophyta</taxon>
        <taxon>Spermatophyta</taxon>
        <taxon>Magnoliopsida</taxon>
        <taxon>eudicotyledons</taxon>
        <taxon>Gunneridae</taxon>
        <taxon>Pentapetalae</taxon>
        <taxon>rosids</taxon>
        <taxon>malvids</taxon>
        <taxon>Myrtales</taxon>
        <taxon>Lythraceae</taxon>
        <taxon>Trapa</taxon>
    </lineage>
</organism>
<evidence type="ECO:0000313" key="2">
    <source>
        <dbReference type="Proteomes" id="UP001345219"/>
    </source>
</evidence>
<proteinExistence type="predicted"/>
<dbReference type="EMBL" id="JAXIOK010000002">
    <property type="protein sequence ID" value="KAK4777477.1"/>
    <property type="molecule type" value="Genomic_DNA"/>
</dbReference>
<keyword evidence="2" id="KW-1185">Reference proteome</keyword>
<evidence type="ECO:0000313" key="1">
    <source>
        <dbReference type="EMBL" id="KAK4777477.1"/>
    </source>
</evidence>
<gene>
    <name evidence="1" type="ORF">SAY87_017664</name>
</gene>
<accession>A0AAN7L155</accession>